<keyword evidence="4" id="KW-1185">Reference proteome</keyword>
<evidence type="ECO:0000259" key="2">
    <source>
        <dbReference type="Pfam" id="PF01757"/>
    </source>
</evidence>
<proteinExistence type="predicted"/>
<dbReference type="InterPro" id="IPR050879">
    <property type="entry name" value="Acyltransferase_3"/>
</dbReference>
<evidence type="ECO:0000313" key="3">
    <source>
        <dbReference type="EMBL" id="TKB98613.1"/>
    </source>
</evidence>
<feature type="transmembrane region" description="Helical" evidence="1">
    <location>
        <begin position="143"/>
        <end position="163"/>
    </location>
</feature>
<name>A0A4V5P0N4_9SPHI</name>
<comment type="caution">
    <text evidence="3">The sequence shown here is derived from an EMBL/GenBank/DDBJ whole genome shotgun (WGS) entry which is preliminary data.</text>
</comment>
<feature type="domain" description="Acyltransferase 3" evidence="2">
    <location>
        <begin position="17"/>
        <end position="334"/>
    </location>
</feature>
<feature type="transmembrane region" description="Helical" evidence="1">
    <location>
        <begin position="285"/>
        <end position="308"/>
    </location>
</feature>
<keyword evidence="1" id="KW-0812">Transmembrane</keyword>
<feature type="transmembrane region" description="Helical" evidence="1">
    <location>
        <begin position="224"/>
        <end position="241"/>
    </location>
</feature>
<feature type="transmembrane region" description="Helical" evidence="1">
    <location>
        <begin position="170"/>
        <end position="187"/>
    </location>
</feature>
<keyword evidence="3" id="KW-0808">Transferase</keyword>
<evidence type="ECO:0000313" key="4">
    <source>
        <dbReference type="Proteomes" id="UP000308181"/>
    </source>
</evidence>
<reference evidence="3 4" key="1">
    <citation type="submission" date="2019-04" db="EMBL/GenBank/DDBJ databases">
        <title>Pedobacter sp. AR-3-17 sp. nov., isolated from Arctic soil.</title>
        <authorList>
            <person name="Dahal R.H."/>
            <person name="Kim D.-U."/>
        </authorList>
    </citation>
    <scope>NUCLEOTIDE SEQUENCE [LARGE SCALE GENOMIC DNA]</scope>
    <source>
        <strain evidence="3 4">AR-3-17</strain>
    </source>
</reference>
<dbReference type="EMBL" id="SWBP01000002">
    <property type="protein sequence ID" value="TKB98613.1"/>
    <property type="molecule type" value="Genomic_DNA"/>
</dbReference>
<dbReference type="AlphaFoldDB" id="A0A4V5P0N4"/>
<feature type="transmembrane region" description="Helical" evidence="1">
    <location>
        <begin position="90"/>
        <end position="112"/>
    </location>
</feature>
<sequence length="347" mass="40750">MDKLFSENKNLAQKNLTLEALRGFSSFYVAIGHWVLSYSPIHPSVKFLFSFGQEAVIIFFILSGYVIHTSWTHNINKDLKSYFIKRFRRIYFPFIIALGLSLIILPLSKFTWKEFIGNLLMLQDFSSGKPGVFVDSFMGNAPLWSLSYEWGFYLLFPFVYIAIGNKDSRLFYIMFISFISMLAYILFPNHLFLIPAYLIIWWCGLELSSLKTILSNKTFNVKRAFIAFFPILLLLTITTIYRQVNFGEFRAGVYPLLFLRHFTFAFLFVFLALKGGMFKLFIKSIIFPFHHLAPISYGFYIFHYIIFIQWSTGISWYFDIPLKLIIVFALSYLVEIKCQPIINRYIK</sequence>
<dbReference type="InterPro" id="IPR002656">
    <property type="entry name" value="Acyl_transf_3_dom"/>
</dbReference>
<dbReference type="PANTHER" id="PTHR23028">
    <property type="entry name" value="ACETYLTRANSFERASE"/>
    <property type="match status" value="1"/>
</dbReference>
<dbReference type="OrthoDB" id="9796461at2"/>
<feature type="transmembrane region" description="Helical" evidence="1">
    <location>
        <begin position="21"/>
        <end position="41"/>
    </location>
</feature>
<feature type="transmembrane region" description="Helical" evidence="1">
    <location>
        <begin position="314"/>
        <end position="334"/>
    </location>
</feature>
<keyword evidence="1" id="KW-1133">Transmembrane helix</keyword>
<dbReference type="GO" id="GO:0016747">
    <property type="term" value="F:acyltransferase activity, transferring groups other than amino-acyl groups"/>
    <property type="evidence" value="ECO:0007669"/>
    <property type="project" value="InterPro"/>
</dbReference>
<dbReference type="GO" id="GO:0000271">
    <property type="term" value="P:polysaccharide biosynthetic process"/>
    <property type="evidence" value="ECO:0007669"/>
    <property type="project" value="TreeGrafter"/>
</dbReference>
<dbReference type="Pfam" id="PF01757">
    <property type="entry name" value="Acyl_transf_3"/>
    <property type="match status" value="1"/>
</dbReference>
<feature type="transmembrane region" description="Helical" evidence="1">
    <location>
        <begin position="253"/>
        <end position="273"/>
    </location>
</feature>
<dbReference type="PANTHER" id="PTHR23028:SF53">
    <property type="entry name" value="ACYL_TRANSF_3 DOMAIN-CONTAINING PROTEIN"/>
    <property type="match status" value="1"/>
</dbReference>
<keyword evidence="1" id="KW-0472">Membrane</keyword>
<feature type="transmembrane region" description="Helical" evidence="1">
    <location>
        <begin position="47"/>
        <end position="69"/>
    </location>
</feature>
<organism evidence="3 4">
    <name type="scientific">Pedobacter cryophilus</name>
    <dbReference type="NCBI Taxonomy" id="2571271"/>
    <lineage>
        <taxon>Bacteria</taxon>
        <taxon>Pseudomonadati</taxon>
        <taxon>Bacteroidota</taxon>
        <taxon>Sphingobacteriia</taxon>
        <taxon>Sphingobacteriales</taxon>
        <taxon>Sphingobacteriaceae</taxon>
        <taxon>Pedobacter</taxon>
    </lineage>
</organism>
<protein>
    <submittedName>
        <fullName evidence="3">Acyltransferase</fullName>
    </submittedName>
</protein>
<dbReference type="GO" id="GO:0016020">
    <property type="term" value="C:membrane"/>
    <property type="evidence" value="ECO:0007669"/>
    <property type="project" value="TreeGrafter"/>
</dbReference>
<evidence type="ECO:0000256" key="1">
    <source>
        <dbReference type="SAM" id="Phobius"/>
    </source>
</evidence>
<dbReference type="Proteomes" id="UP000308181">
    <property type="component" value="Unassembled WGS sequence"/>
</dbReference>
<feature type="transmembrane region" description="Helical" evidence="1">
    <location>
        <begin position="193"/>
        <end position="212"/>
    </location>
</feature>
<accession>A0A4V5P0N4</accession>
<gene>
    <name evidence="3" type="ORF">FA046_05710</name>
</gene>
<keyword evidence="3" id="KW-0012">Acyltransferase</keyword>